<keyword evidence="2 12" id="KW-0813">Transport</keyword>
<dbReference type="InterPro" id="IPR036266">
    <property type="entry name" value="SecA_Wing/Scaffold_sf"/>
</dbReference>
<reference evidence="17 18" key="1">
    <citation type="submission" date="2018-10" db="EMBL/GenBank/DDBJ databases">
        <title>Comparative functional genomics of the obligate endosymbiont Buchnera aphidicola.</title>
        <authorList>
            <person name="Chong R.A."/>
        </authorList>
    </citation>
    <scope>NUCLEOTIDE SEQUENCE [LARGE SCALE GENOMIC DNA]</scope>
    <source>
        <strain evidence="17 18">Aoe</strain>
    </source>
</reference>
<evidence type="ECO:0000256" key="6">
    <source>
        <dbReference type="ARBA" id="ARBA00022741"/>
    </source>
</evidence>
<sequence>MLKKLFKNFFLNKNEKILKKFNLIVQKINSLEKNIKNLTDKQLSNKTEYFKNSLKSGKNLNDLLPEAFSVVREASIRIFGMRHFDVQLLGGIVLNNQSIAEMKTGEGKTLTSTLPAYLNSLIGKGVHIVTMNDYLAKRDAENNTPLFKLLKTTVGLNISGMSQKLKKKAYLADITYGTNNEYAFDYLKDNMVFHSKEKTQRNLYYALIDEIDSILIDEARTPLIISNSLENRSLFFLKINNIIHKLKLQKKEKIEKNHEIGDFYINKKQNQIHLTEKGLIKIEKILIKLKLIERKESLYLSSHSLYIQHVIAALKAHYLFKKNVDYIVKNNSIVIVDEHTGRVMPGRRWSDGIHQAIEAKEKVFINNENQTLASITFQNYFKLYKKLAGMTGTAITESKEFYEIYKLNTIVIPTNNPMIRKDLPDLVFINKKEKMNAIILNIKNCVKKKQPILVGTISIEKSEDISNKLKKIGIKHNVLNAKSHKKEAEIIAEAGTLGMVTIATNMAGRGTDIVLGGSCYFNQNKNIKKENFVKWKKNHNLVLSVGGLHIIGTERHESRRIDNQLCGRAGRQGDIGSSQFYISLEDSLIETFASKTIINLMKKLVIDPKIPIQHKLINQCIQNAQKKIDMRNFHIRKQLIEYDNIIDYQRNTIYKQRNQIIKSKNICKIIDTIAQDVFEKTINQFISKKISKKKELKSILKLEKFLVDKYNLSIPIIQWIEKNKKLTSKNISRRITNYFKLYHLFKKELIGKKKIQNFEKMIFLKILDLLWIDHLSSIENLQKGIHLRSYAQKDPKQEYKRESFEMFIHLLKILKYKIITTFSKLFTNLYDDKNMIFNNNLTN</sequence>
<feature type="binding site" evidence="12">
    <location>
        <position position="512"/>
    </location>
    <ligand>
        <name>ATP</name>
        <dbReference type="ChEBI" id="CHEBI:30616"/>
    </ligand>
</feature>
<evidence type="ECO:0000313" key="17">
    <source>
        <dbReference type="EMBL" id="QCI19295.1"/>
    </source>
</evidence>
<dbReference type="Gene3D" id="1.10.3060.10">
    <property type="entry name" value="Helical scaffold and wing domains of SecA"/>
    <property type="match status" value="1"/>
</dbReference>
<evidence type="ECO:0000259" key="16">
    <source>
        <dbReference type="PROSITE" id="PS51196"/>
    </source>
</evidence>
<dbReference type="Pfam" id="PF07516">
    <property type="entry name" value="SecA_SW"/>
    <property type="match status" value="1"/>
</dbReference>
<dbReference type="InterPro" id="IPR027417">
    <property type="entry name" value="P-loop_NTPase"/>
</dbReference>
<dbReference type="InterPro" id="IPR014018">
    <property type="entry name" value="SecA_motor_DEAD"/>
</dbReference>
<dbReference type="GO" id="GO:0017038">
    <property type="term" value="P:protein import"/>
    <property type="evidence" value="ECO:0007669"/>
    <property type="project" value="InterPro"/>
</dbReference>
<comment type="subcellular location">
    <subcellularLocation>
        <location evidence="12">Cell membrane</location>
        <topology evidence="12">Peripheral membrane protein</topology>
        <orientation evidence="12">Cytoplasmic side</orientation>
    </subcellularLocation>
    <subcellularLocation>
        <location evidence="12">Cytoplasm</location>
    </subcellularLocation>
    <text evidence="12">Distribution is 50-50.</text>
</comment>
<evidence type="ECO:0000256" key="3">
    <source>
        <dbReference type="ARBA" id="ARBA00022475"/>
    </source>
</evidence>
<evidence type="ECO:0000256" key="5">
    <source>
        <dbReference type="ARBA" id="ARBA00022519"/>
    </source>
</evidence>
<dbReference type="CDD" id="cd17928">
    <property type="entry name" value="DEXDc_SecA"/>
    <property type="match status" value="1"/>
</dbReference>
<dbReference type="GO" id="GO:0043952">
    <property type="term" value="P:protein transport by the Sec complex"/>
    <property type="evidence" value="ECO:0007669"/>
    <property type="project" value="TreeGrafter"/>
</dbReference>
<evidence type="ECO:0000256" key="10">
    <source>
        <dbReference type="ARBA" id="ARBA00023010"/>
    </source>
</evidence>
<keyword evidence="10 12" id="KW-0811">Translocation</keyword>
<evidence type="ECO:0000256" key="13">
    <source>
        <dbReference type="RuleBase" id="RU003874"/>
    </source>
</evidence>
<evidence type="ECO:0000256" key="1">
    <source>
        <dbReference type="ARBA" id="ARBA00007650"/>
    </source>
</evidence>
<dbReference type="PROSITE" id="PS51194">
    <property type="entry name" value="HELICASE_CTER"/>
    <property type="match status" value="1"/>
</dbReference>
<proteinExistence type="evidence at transcript level"/>
<dbReference type="GO" id="GO:0008564">
    <property type="term" value="F:protein-exporting ATPase activity"/>
    <property type="evidence" value="ECO:0007669"/>
    <property type="project" value="UniProtKB-EC"/>
</dbReference>
<keyword evidence="18" id="KW-1185">Reference proteome</keyword>
<evidence type="ECO:0000256" key="8">
    <source>
        <dbReference type="ARBA" id="ARBA00022927"/>
    </source>
</evidence>
<dbReference type="InterPro" id="IPR020937">
    <property type="entry name" value="SecA_CS"/>
</dbReference>
<comment type="function">
    <text evidence="12">Part of the Sec protein translocase complex. Interacts with the SecYEG preprotein conducting channel. Has a central role in coupling the hydrolysis of ATP to the transfer of proteins into and across the cell membrane, serving both as a receptor for the preprotein-SecB complex and as an ATP-driven molecular motor driving the stepwise translocation of polypeptide chains across the membrane.</text>
</comment>
<keyword evidence="4 12" id="KW-0963">Cytoplasm</keyword>
<dbReference type="PRINTS" id="PR00906">
    <property type="entry name" value="SECA"/>
</dbReference>
<dbReference type="Proteomes" id="UP000298677">
    <property type="component" value="Chromosome"/>
</dbReference>
<dbReference type="GO" id="GO:0005524">
    <property type="term" value="F:ATP binding"/>
    <property type="evidence" value="ECO:0007669"/>
    <property type="project" value="UniProtKB-UniRule"/>
</dbReference>
<keyword evidence="11 12" id="KW-0472">Membrane</keyword>
<dbReference type="RefSeq" id="WP_158341702.1">
    <property type="nucleotide sequence ID" value="NZ_CP033012.1"/>
</dbReference>
<comment type="catalytic activity">
    <reaction evidence="12">
        <text>ATP + H2O + cellular proteinSide 1 = ADP + phosphate + cellular proteinSide 2.</text>
        <dbReference type="EC" id="7.4.2.8"/>
    </reaction>
</comment>
<dbReference type="InterPro" id="IPR001650">
    <property type="entry name" value="Helicase_C-like"/>
</dbReference>
<evidence type="ECO:0000259" key="14">
    <source>
        <dbReference type="PROSITE" id="PS51192"/>
    </source>
</evidence>
<dbReference type="GO" id="GO:0005886">
    <property type="term" value="C:plasma membrane"/>
    <property type="evidence" value="ECO:0007669"/>
    <property type="project" value="UniProtKB-SubCell"/>
</dbReference>
<dbReference type="Gene3D" id="3.40.50.300">
    <property type="entry name" value="P-loop containing nucleotide triphosphate hydrolases"/>
    <property type="match status" value="2"/>
</dbReference>
<dbReference type="Gene3D" id="3.90.1440.10">
    <property type="entry name" value="SecA, preprotein cross-linking domain"/>
    <property type="match status" value="1"/>
</dbReference>
<evidence type="ECO:0000256" key="7">
    <source>
        <dbReference type="ARBA" id="ARBA00022840"/>
    </source>
</evidence>
<comment type="similarity">
    <text evidence="1 12 13">Belongs to the SecA family.</text>
</comment>
<dbReference type="SUPFAM" id="SSF52540">
    <property type="entry name" value="P-loop containing nucleoside triphosphate hydrolases"/>
    <property type="match status" value="2"/>
</dbReference>
<dbReference type="SUPFAM" id="SSF81767">
    <property type="entry name" value="Pre-protein crosslinking domain of SecA"/>
    <property type="match status" value="1"/>
</dbReference>
<dbReference type="GO" id="GO:0065002">
    <property type="term" value="P:intracellular protein transmembrane transport"/>
    <property type="evidence" value="ECO:0007669"/>
    <property type="project" value="UniProtKB-UniRule"/>
</dbReference>
<gene>
    <name evidence="12 17" type="primary">secA</name>
    <name evidence="17" type="ORF">D9V65_00835</name>
</gene>
<keyword evidence="8 12" id="KW-0653">Protein transport</keyword>
<dbReference type="InterPro" id="IPR014001">
    <property type="entry name" value="Helicase_ATP-bd"/>
</dbReference>
<dbReference type="InterPro" id="IPR011130">
    <property type="entry name" value="SecA_preprotein_X-link_dom"/>
</dbReference>
<accession>A0A4D6Y4F2</accession>
<name>A0A4D6Y4F2_9GAMM</name>
<evidence type="ECO:0000256" key="12">
    <source>
        <dbReference type="HAMAP-Rule" id="MF_01382"/>
    </source>
</evidence>
<dbReference type="NCBIfam" id="NF009538">
    <property type="entry name" value="PRK12904.1"/>
    <property type="match status" value="1"/>
</dbReference>
<dbReference type="SMART" id="SM00958">
    <property type="entry name" value="SecA_PP_bind"/>
    <property type="match status" value="1"/>
</dbReference>
<evidence type="ECO:0000313" key="18">
    <source>
        <dbReference type="Proteomes" id="UP000298677"/>
    </source>
</evidence>
<dbReference type="GO" id="GO:0006605">
    <property type="term" value="P:protein targeting"/>
    <property type="evidence" value="ECO:0007669"/>
    <property type="project" value="UniProtKB-UniRule"/>
</dbReference>
<feature type="binding site" evidence="12">
    <location>
        <position position="87"/>
    </location>
    <ligand>
        <name>ATP</name>
        <dbReference type="ChEBI" id="CHEBI:30616"/>
    </ligand>
</feature>
<dbReference type="OrthoDB" id="9805579at2"/>
<dbReference type="SMART" id="SM00957">
    <property type="entry name" value="SecA_DEAD"/>
    <property type="match status" value="1"/>
</dbReference>
<dbReference type="CDD" id="cd18803">
    <property type="entry name" value="SF2_C_secA"/>
    <property type="match status" value="1"/>
</dbReference>
<feature type="binding site" evidence="12">
    <location>
        <begin position="105"/>
        <end position="109"/>
    </location>
    <ligand>
        <name>ATP</name>
        <dbReference type="ChEBI" id="CHEBI:30616"/>
    </ligand>
</feature>
<dbReference type="Pfam" id="PF01043">
    <property type="entry name" value="SecA_PP_bind"/>
    <property type="match status" value="1"/>
</dbReference>
<dbReference type="GO" id="GO:0005829">
    <property type="term" value="C:cytosol"/>
    <property type="evidence" value="ECO:0007669"/>
    <property type="project" value="TreeGrafter"/>
</dbReference>
<keyword evidence="5" id="KW-0997">Cell inner membrane</keyword>
<keyword evidence="9 12" id="KW-1278">Translocase</keyword>
<keyword evidence="7 12" id="KW-0067">ATP-binding</keyword>
<dbReference type="GO" id="GO:0031522">
    <property type="term" value="C:cell envelope Sec protein transport complex"/>
    <property type="evidence" value="ECO:0007669"/>
    <property type="project" value="UniProtKB-ARBA"/>
</dbReference>
<dbReference type="EMBL" id="CP033012">
    <property type="protein sequence ID" value="QCI19295.1"/>
    <property type="molecule type" value="Genomic_DNA"/>
</dbReference>
<dbReference type="PROSITE" id="PS01312">
    <property type="entry name" value="SECA"/>
    <property type="match status" value="1"/>
</dbReference>
<dbReference type="FunFam" id="3.90.1440.10:FF:000001">
    <property type="entry name" value="Preprotein translocase subunit SecA"/>
    <property type="match status" value="1"/>
</dbReference>
<evidence type="ECO:0000256" key="9">
    <source>
        <dbReference type="ARBA" id="ARBA00022967"/>
    </source>
</evidence>
<dbReference type="AlphaFoldDB" id="A0A4D6Y4F2"/>
<feature type="domain" description="SecA family profile" evidence="16">
    <location>
        <begin position="3"/>
        <end position="613"/>
    </location>
</feature>
<feature type="domain" description="Helicase C-terminal" evidence="15">
    <location>
        <begin position="434"/>
        <end position="618"/>
    </location>
</feature>
<dbReference type="PROSITE" id="PS51196">
    <property type="entry name" value="SECA_MOTOR_DEAD"/>
    <property type="match status" value="1"/>
</dbReference>
<dbReference type="PROSITE" id="PS51192">
    <property type="entry name" value="HELICASE_ATP_BIND_1"/>
    <property type="match status" value="1"/>
</dbReference>
<feature type="domain" description="Helicase ATP-binding" evidence="14">
    <location>
        <begin position="89"/>
        <end position="247"/>
    </location>
</feature>
<dbReference type="InterPro" id="IPR036670">
    <property type="entry name" value="SecA_X-link_sf"/>
</dbReference>
<dbReference type="Pfam" id="PF21090">
    <property type="entry name" value="P-loop_SecA"/>
    <property type="match status" value="1"/>
</dbReference>
<keyword evidence="6 12" id="KW-0547">Nucleotide-binding</keyword>
<dbReference type="InterPro" id="IPR011116">
    <property type="entry name" value="SecA_Wing/Scaffold"/>
</dbReference>
<dbReference type="HAMAP" id="MF_01382">
    <property type="entry name" value="SecA"/>
    <property type="match status" value="1"/>
</dbReference>
<dbReference type="FunFam" id="3.40.50.300:FF:000113">
    <property type="entry name" value="Preprotein translocase subunit SecA"/>
    <property type="match status" value="1"/>
</dbReference>
<dbReference type="PANTHER" id="PTHR30612">
    <property type="entry name" value="SECA INNER MEMBRANE COMPONENT OF SEC PROTEIN SECRETION SYSTEM"/>
    <property type="match status" value="1"/>
</dbReference>
<organism evidence="17 18">
    <name type="scientific">Buchnera aphidicola</name>
    <name type="common">Anoecia oenotherae</name>
    <dbReference type="NCBI Taxonomy" id="1241833"/>
    <lineage>
        <taxon>Bacteria</taxon>
        <taxon>Pseudomonadati</taxon>
        <taxon>Pseudomonadota</taxon>
        <taxon>Gammaproteobacteria</taxon>
        <taxon>Enterobacterales</taxon>
        <taxon>Erwiniaceae</taxon>
        <taxon>Buchnera</taxon>
    </lineage>
</organism>
<dbReference type="EC" id="7.4.2.8" evidence="12"/>
<comment type="induction">
    <text evidence="12">Repressed under conditions of excess protein secretion capacity and derepressed when protein secretion becomes limiting. This is regulated by SecM.</text>
</comment>
<dbReference type="PANTHER" id="PTHR30612:SF0">
    <property type="entry name" value="CHLOROPLAST PROTEIN-TRANSPORTING ATPASE"/>
    <property type="match status" value="1"/>
</dbReference>
<dbReference type="InterPro" id="IPR044722">
    <property type="entry name" value="SecA_SF2_C"/>
</dbReference>
<dbReference type="InterPro" id="IPR000185">
    <property type="entry name" value="SecA"/>
</dbReference>
<dbReference type="SUPFAM" id="SSF81886">
    <property type="entry name" value="Helical scaffold and wing domains of SecA"/>
    <property type="match status" value="1"/>
</dbReference>
<comment type="subunit">
    <text evidence="12">Monomer and homodimer. Part of the essential Sec protein translocation apparatus which comprises SecA, SecYEG and auxiliary proteins SecDF-YajC and YidC.</text>
</comment>
<keyword evidence="3 12" id="KW-1003">Cell membrane</keyword>
<evidence type="ECO:0000256" key="2">
    <source>
        <dbReference type="ARBA" id="ARBA00022448"/>
    </source>
</evidence>
<evidence type="ECO:0000256" key="4">
    <source>
        <dbReference type="ARBA" id="ARBA00022490"/>
    </source>
</evidence>
<evidence type="ECO:0000259" key="15">
    <source>
        <dbReference type="PROSITE" id="PS51194"/>
    </source>
</evidence>
<dbReference type="InterPro" id="IPR011115">
    <property type="entry name" value="SecA_DEAD"/>
</dbReference>
<dbReference type="NCBIfam" id="TIGR00963">
    <property type="entry name" value="secA"/>
    <property type="match status" value="1"/>
</dbReference>
<dbReference type="Pfam" id="PF07517">
    <property type="entry name" value="SecA_DEAD"/>
    <property type="match status" value="1"/>
</dbReference>
<evidence type="ECO:0000256" key="11">
    <source>
        <dbReference type="ARBA" id="ARBA00023136"/>
    </source>
</evidence>
<protein>
    <recommendedName>
        <fullName evidence="12 13">Protein translocase subunit SecA</fullName>
        <ecNumber evidence="12">7.4.2.8</ecNumber>
    </recommendedName>
</protein>